<evidence type="ECO:0000313" key="8">
    <source>
        <dbReference type="Proteomes" id="UP000018700"/>
    </source>
</evidence>
<dbReference type="Proteomes" id="UP000018700">
    <property type="component" value="Chromosome"/>
</dbReference>
<dbReference type="GO" id="GO:0022625">
    <property type="term" value="C:cytosolic large ribosomal subunit"/>
    <property type="evidence" value="ECO:0007669"/>
    <property type="project" value="TreeGrafter"/>
</dbReference>
<dbReference type="InterPro" id="IPR016082">
    <property type="entry name" value="Ribosomal_uL30_ferredoxin-like"/>
</dbReference>
<dbReference type="PANTHER" id="PTHR15892">
    <property type="entry name" value="MITOCHONDRIAL RIBOSOMAL PROTEIN L30"/>
    <property type="match status" value="1"/>
</dbReference>
<dbReference type="GO" id="GO:0003735">
    <property type="term" value="F:structural constituent of ribosome"/>
    <property type="evidence" value="ECO:0007669"/>
    <property type="project" value="InterPro"/>
</dbReference>
<feature type="domain" description="Large ribosomal subunit protein uL30-like ferredoxin-like fold" evidence="6">
    <location>
        <begin position="7"/>
        <end position="57"/>
    </location>
</feature>
<name>V9TT86_9PROT</name>
<comment type="similarity">
    <text evidence="1 5">Belongs to the universal ribosomal protein uL30 family.</text>
</comment>
<evidence type="ECO:0000313" key="7">
    <source>
        <dbReference type="EMBL" id="AHC73367.1"/>
    </source>
</evidence>
<dbReference type="KEGG" id="efk:P856_129"/>
<dbReference type="PIRSF" id="PIRSF002211">
    <property type="entry name" value="Ribosomal_L30_bac-type"/>
    <property type="match status" value="1"/>
</dbReference>
<dbReference type="STRING" id="1401328.P856_129"/>
<gene>
    <name evidence="5 7" type="primary">rpmD</name>
    <name evidence="7" type="ORF">P856_129</name>
</gene>
<evidence type="ECO:0000256" key="5">
    <source>
        <dbReference type="HAMAP-Rule" id="MF_01371"/>
    </source>
</evidence>
<dbReference type="HOGENOM" id="CLU_131047_1_3_5"/>
<evidence type="ECO:0000256" key="3">
    <source>
        <dbReference type="ARBA" id="ARBA00022980"/>
    </source>
</evidence>
<protein>
    <recommendedName>
        <fullName evidence="5">Large ribosomal subunit protein uL30</fullName>
    </recommendedName>
</protein>
<dbReference type="InterPro" id="IPR036919">
    <property type="entry name" value="Ribo_uL30_ferredoxin-like_sf"/>
</dbReference>
<evidence type="ECO:0000256" key="1">
    <source>
        <dbReference type="ARBA" id="ARBA00007594"/>
    </source>
</evidence>
<comment type="subunit">
    <text evidence="2 5">Part of the 50S ribosomal subunit.</text>
</comment>
<organism evidence="7 8">
    <name type="scientific">Candidatus Endolissoclinum faulkneri L5</name>
    <dbReference type="NCBI Taxonomy" id="1401328"/>
    <lineage>
        <taxon>Bacteria</taxon>
        <taxon>Pseudomonadati</taxon>
        <taxon>Pseudomonadota</taxon>
        <taxon>Alphaproteobacteria</taxon>
        <taxon>Rhodospirillales</taxon>
        <taxon>Rhodospirillaceae</taxon>
        <taxon>Candidatus Endolissoclinum</taxon>
    </lineage>
</organism>
<dbReference type="CDD" id="cd01658">
    <property type="entry name" value="Ribosomal_L30"/>
    <property type="match status" value="1"/>
</dbReference>
<dbReference type="NCBIfam" id="TIGR01308">
    <property type="entry name" value="rpmD_bact"/>
    <property type="match status" value="1"/>
</dbReference>
<dbReference type="Pfam" id="PF00327">
    <property type="entry name" value="Ribosomal_L30"/>
    <property type="match status" value="1"/>
</dbReference>
<dbReference type="PANTHER" id="PTHR15892:SF2">
    <property type="entry name" value="LARGE RIBOSOMAL SUBUNIT PROTEIN UL30M"/>
    <property type="match status" value="1"/>
</dbReference>
<keyword evidence="3 5" id="KW-0689">Ribosomal protein</keyword>
<sequence>MLDKTIIKVRQIRSGLGRKKSQIATLKGLGLGKLRRESRLDNTPEVQGMIGKVKHLIEIINID</sequence>
<keyword evidence="8" id="KW-1185">Reference proteome</keyword>
<dbReference type="InterPro" id="IPR005996">
    <property type="entry name" value="Ribosomal_uL30_bac-type"/>
</dbReference>
<dbReference type="SUPFAM" id="SSF55129">
    <property type="entry name" value="Ribosomal protein L30p/L7e"/>
    <property type="match status" value="1"/>
</dbReference>
<dbReference type="AlphaFoldDB" id="V9TT86"/>
<dbReference type="EMBL" id="CP006745">
    <property type="protein sequence ID" value="AHC73367.1"/>
    <property type="molecule type" value="Genomic_DNA"/>
</dbReference>
<evidence type="ECO:0000256" key="4">
    <source>
        <dbReference type="ARBA" id="ARBA00023274"/>
    </source>
</evidence>
<reference evidence="7 8" key="1">
    <citation type="journal article" date="2013" name="PLoS ONE">
        <title>Bacterial endosymbiosis in a chordate host: long-term co-evolution and conservation of secondary metabolism.</title>
        <authorList>
            <person name="Kwan J.C."/>
            <person name="Schmidt E.W."/>
        </authorList>
    </citation>
    <scope>NUCLEOTIDE SEQUENCE [LARGE SCALE GENOMIC DNA]</scope>
    <source>
        <strain evidence="8">faulkneri L5</strain>
    </source>
</reference>
<proteinExistence type="inferred from homology"/>
<dbReference type="HAMAP" id="MF_01371_B">
    <property type="entry name" value="Ribosomal_uL30_B"/>
    <property type="match status" value="1"/>
</dbReference>
<keyword evidence="4 5" id="KW-0687">Ribonucleoprotein</keyword>
<evidence type="ECO:0000256" key="2">
    <source>
        <dbReference type="ARBA" id="ARBA00011838"/>
    </source>
</evidence>
<dbReference type="GO" id="GO:0006412">
    <property type="term" value="P:translation"/>
    <property type="evidence" value="ECO:0007669"/>
    <property type="project" value="UniProtKB-UniRule"/>
</dbReference>
<dbReference type="Gene3D" id="3.30.1390.20">
    <property type="entry name" value="Ribosomal protein L30, ferredoxin-like fold domain"/>
    <property type="match status" value="1"/>
</dbReference>
<evidence type="ECO:0000259" key="6">
    <source>
        <dbReference type="Pfam" id="PF00327"/>
    </source>
</evidence>
<dbReference type="eggNOG" id="COG1841">
    <property type="taxonomic scope" value="Bacteria"/>
</dbReference>
<accession>V9TT86</accession>